<accession>A0A0E0Q9L4</accession>
<reference evidence="2" key="1">
    <citation type="submission" date="2013-06" db="EMBL/GenBank/DDBJ databases">
        <authorList>
            <person name="Zhao Q."/>
        </authorList>
    </citation>
    <scope>NUCLEOTIDE SEQUENCE</scope>
    <source>
        <strain evidence="2">cv. W1943</strain>
    </source>
</reference>
<dbReference type="Proteomes" id="UP000008022">
    <property type="component" value="Unassembled WGS sequence"/>
</dbReference>
<keyword evidence="2" id="KW-1185">Reference proteome</keyword>
<reference evidence="1" key="2">
    <citation type="submission" date="2015-06" db="UniProtKB">
        <authorList>
            <consortium name="EnsemblPlants"/>
        </authorList>
    </citation>
    <scope>IDENTIFICATION</scope>
</reference>
<dbReference type="EnsemblPlants" id="ORUFI07G18590.1">
    <property type="protein sequence ID" value="ORUFI07G18590.1"/>
    <property type="gene ID" value="ORUFI07G18590"/>
</dbReference>
<proteinExistence type="predicted"/>
<sequence length="132" mass="14453">MEVFVAAPPCPSVFEHAAAEVAAPCRTGSADVAPAAARQWRWRSTSRRQLCCAESTQCRHRPLPRPLAALISEKIGSGYVVGYGAVSCRIRPMPPPLAATPARRSHLRKNRIYICGWLRGGCTTLVYIYTKS</sequence>
<dbReference type="AlphaFoldDB" id="A0A0E0Q9L4"/>
<organism evidence="1 2">
    <name type="scientific">Oryza rufipogon</name>
    <name type="common">Brownbeard rice</name>
    <name type="synonym">Asian wild rice</name>
    <dbReference type="NCBI Taxonomy" id="4529"/>
    <lineage>
        <taxon>Eukaryota</taxon>
        <taxon>Viridiplantae</taxon>
        <taxon>Streptophyta</taxon>
        <taxon>Embryophyta</taxon>
        <taxon>Tracheophyta</taxon>
        <taxon>Spermatophyta</taxon>
        <taxon>Magnoliopsida</taxon>
        <taxon>Liliopsida</taxon>
        <taxon>Poales</taxon>
        <taxon>Poaceae</taxon>
        <taxon>BOP clade</taxon>
        <taxon>Oryzoideae</taxon>
        <taxon>Oryzeae</taxon>
        <taxon>Oryzinae</taxon>
        <taxon>Oryza</taxon>
    </lineage>
</organism>
<protein>
    <submittedName>
        <fullName evidence="1">Uncharacterized protein</fullName>
    </submittedName>
</protein>
<dbReference type="HOGENOM" id="CLU_1920541_0_0_1"/>
<dbReference type="Gramene" id="ORUFI07G18590.1">
    <property type="protein sequence ID" value="ORUFI07G18590.1"/>
    <property type="gene ID" value="ORUFI07G18590"/>
</dbReference>
<name>A0A0E0Q9L4_ORYRU</name>
<evidence type="ECO:0000313" key="2">
    <source>
        <dbReference type="Proteomes" id="UP000008022"/>
    </source>
</evidence>
<evidence type="ECO:0000313" key="1">
    <source>
        <dbReference type="EnsemblPlants" id="ORUFI07G18590.1"/>
    </source>
</evidence>